<evidence type="ECO:0000313" key="3">
    <source>
        <dbReference type="Proteomes" id="UP000641386"/>
    </source>
</evidence>
<comment type="caution">
    <text evidence="2">The sequence shown here is derived from an EMBL/GenBank/DDBJ whole genome shotgun (WGS) entry which is preliminary data.</text>
</comment>
<evidence type="ECO:0000256" key="1">
    <source>
        <dbReference type="SAM" id="SignalP"/>
    </source>
</evidence>
<dbReference type="AlphaFoldDB" id="A0A919E3E8"/>
<dbReference type="Gene3D" id="2.160.20.20">
    <property type="match status" value="1"/>
</dbReference>
<name>A0A919E3E8_9ACTN</name>
<dbReference type="RefSeq" id="WP_189907256.1">
    <property type="nucleotide sequence ID" value="NZ_BNBC01000053.1"/>
</dbReference>
<dbReference type="SUPFAM" id="SSF51126">
    <property type="entry name" value="Pectin lyase-like"/>
    <property type="match status" value="1"/>
</dbReference>
<keyword evidence="3" id="KW-1185">Reference proteome</keyword>
<protein>
    <submittedName>
        <fullName evidence="2">Uncharacterized protein</fullName>
    </submittedName>
</protein>
<dbReference type="EMBL" id="BNBC01000053">
    <property type="protein sequence ID" value="GHF07821.1"/>
    <property type="molecule type" value="Genomic_DNA"/>
</dbReference>
<sequence>MSLRTAGGARHRRVLAATALAATTAVAGLVGAVPAQAAPVTLVRCPAQNLQTAIDSVPAGSTLLVSGTCTGNFTIDKNLSLVGLGATLDGNRTGTVVTVAAGVRAQLTNLRITNGLSSGPFQGGGITNLGTLTLTRSSLTSNNATFYGGGIYNSGAVTLTGSTVSANGGNLGGGIFNGGGTVRLTSSTVSGNFAVSGAGVFTSDGTVQLVGTRVTHNSASTVAGGGGGIVNGFGTVTLTNSTVDYNTGWVSGGIDSSGTTRLTNSQVSRNTATTFGGGIRNIGGPVTLTNSTVDHNQAGTDGGGIYNTSVFGTATVTLNRSRVFTNTPNNCAPPGSVPGCSG</sequence>
<dbReference type="InterPro" id="IPR011050">
    <property type="entry name" value="Pectin_lyase_fold/virulence"/>
</dbReference>
<dbReference type="PANTHER" id="PTHR11319:SF35">
    <property type="entry name" value="OUTER MEMBRANE PROTEIN PMPC-RELATED"/>
    <property type="match status" value="1"/>
</dbReference>
<feature type="chain" id="PRO_5038008827" evidence="1">
    <location>
        <begin position="38"/>
        <end position="342"/>
    </location>
</feature>
<organism evidence="2 3">
    <name type="scientific">Streptomyces spiralis</name>
    <dbReference type="NCBI Taxonomy" id="66376"/>
    <lineage>
        <taxon>Bacteria</taxon>
        <taxon>Bacillati</taxon>
        <taxon>Actinomycetota</taxon>
        <taxon>Actinomycetes</taxon>
        <taxon>Kitasatosporales</taxon>
        <taxon>Streptomycetaceae</taxon>
        <taxon>Streptomyces</taxon>
    </lineage>
</organism>
<gene>
    <name evidence="2" type="ORF">GCM10014715_74610</name>
</gene>
<reference evidence="2" key="2">
    <citation type="submission" date="2020-09" db="EMBL/GenBank/DDBJ databases">
        <authorList>
            <person name="Sun Q."/>
            <person name="Ohkuma M."/>
        </authorList>
    </citation>
    <scope>NUCLEOTIDE SEQUENCE</scope>
    <source>
        <strain evidence="2">JCM 3302</strain>
    </source>
</reference>
<accession>A0A919E3E8</accession>
<dbReference type="PANTHER" id="PTHR11319">
    <property type="entry name" value="G PROTEIN-COUPLED RECEPTOR-RELATED"/>
    <property type="match status" value="1"/>
</dbReference>
<dbReference type="Proteomes" id="UP000641386">
    <property type="component" value="Unassembled WGS sequence"/>
</dbReference>
<reference evidence="2" key="1">
    <citation type="journal article" date="2014" name="Int. J. Syst. Evol. Microbiol.">
        <title>Complete genome sequence of Corynebacterium casei LMG S-19264T (=DSM 44701T), isolated from a smear-ripened cheese.</title>
        <authorList>
            <consortium name="US DOE Joint Genome Institute (JGI-PGF)"/>
            <person name="Walter F."/>
            <person name="Albersmeier A."/>
            <person name="Kalinowski J."/>
            <person name="Ruckert C."/>
        </authorList>
    </citation>
    <scope>NUCLEOTIDE SEQUENCE</scope>
    <source>
        <strain evidence="2">JCM 3302</strain>
    </source>
</reference>
<dbReference type="InterPro" id="IPR012332">
    <property type="entry name" value="Autotransporter_pectin_lyase_C"/>
</dbReference>
<feature type="signal peptide" evidence="1">
    <location>
        <begin position="1"/>
        <end position="37"/>
    </location>
</feature>
<evidence type="ECO:0000313" key="2">
    <source>
        <dbReference type="EMBL" id="GHF07821.1"/>
    </source>
</evidence>
<proteinExistence type="predicted"/>
<keyword evidence="1" id="KW-0732">Signal</keyword>